<feature type="transmembrane region" description="Helical" evidence="1">
    <location>
        <begin position="146"/>
        <end position="166"/>
    </location>
</feature>
<keyword evidence="1" id="KW-0812">Transmembrane</keyword>
<dbReference type="Proteomes" id="UP000608890">
    <property type="component" value="Unassembled WGS sequence"/>
</dbReference>
<evidence type="ECO:0000313" key="2">
    <source>
        <dbReference type="EMBL" id="GGM62789.1"/>
    </source>
</evidence>
<evidence type="ECO:0008006" key="4">
    <source>
        <dbReference type="Google" id="ProtNLM"/>
    </source>
</evidence>
<protein>
    <recommendedName>
        <fullName evidence="4">DUF998 domain-containing protein</fullName>
    </recommendedName>
</protein>
<dbReference type="AlphaFoldDB" id="A0A917U9P0"/>
<name>A0A917U9P0_9ACTN</name>
<sequence length="221" mass="23005">MPGIRTSGGLTLAGITLAALLAIVGHVAVEGLDPVSVTVSDYAVSDSGGSIHVAMLVIAAASAVLIPALRRLGPPDGRRHAATALLAVWAGGLLVSGLVPTNPPGTPMDTAAYVHRYASVLAFLALPIAGWLLAIRLPAQPHARRWLRALALASLLLVAAMAWSAYPGDRALYGLIERALILTEITLLTLLATLPAPRSPLPAIMQFLSPQKPQINANRRP</sequence>
<feature type="transmembrane region" description="Helical" evidence="1">
    <location>
        <begin position="49"/>
        <end position="69"/>
    </location>
</feature>
<accession>A0A917U9P0</accession>
<evidence type="ECO:0000313" key="3">
    <source>
        <dbReference type="Proteomes" id="UP000608890"/>
    </source>
</evidence>
<proteinExistence type="predicted"/>
<keyword evidence="1" id="KW-1133">Transmembrane helix</keyword>
<reference evidence="2" key="1">
    <citation type="journal article" date="2014" name="Int. J. Syst. Evol. Microbiol.">
        <title>Complete genome sequence of Corynebacterium casei LMG S-19264T (=DSM 44701T), isolated from a smear-ripened cheese.</title>
        <authorList>
            <consortium name="US DOE Joint Genome Institute (JGI-PGF)"/>
            <person name="Walter F."/>
            <person name="Albersmeier A."/>
            <person name="Kalinowski J."/>
            <person name="Ruckert C."/>
        </authorList>
    </citation>
    <scope>NUCLEOTIDE SEQUENCE</scope>
    <source>
        <strain evidence="2">CGMCC 4.7312</strain>
    </source>
</reference>
<dbReference type="RefSeq" id="WP_189049480.1">
    <property type="nucleotide sequence ID" value="NZ_BMNB01000038.1"/>
</dbReference>
<dbReference type="InterPro" id="IPR009339">
    <property type="entry name" value="DUF998"/>
</dbReference>
<evidence type="ECO:0000256" key="1">
    <source>
        <dbReference type="SAM" id="Phobius"/>
    </source>
</evidence>
<comment type="caution">
    <text evidence="2">The sequence shown here is derived from an EMBL/GenBank/DDBJ whole genome shotgun (WGS) entry which is preliminary data.</text>
</comment>
<feature type="transmembrane region" description="Helical" evidence="1">
    <location>
        <begin position="81"/>
        <end position="101"/>
    </location>
</feature>
<reference evidence="2" key="2">
    <citation type="submission" date="2020-09" db="EMBL/GenBank/DDBJ databases">
        <authorList>
            <person name="Sun Q."/>
            <person name="Zhou Y."/>
        </authorList>
    </citation>
    <scope>NUCLEOTIDE SEQUENCE</scope>
    <source>
        <strain evidence="2">CGMCC 4.7312</strain>
    </source>
</reference>
<gene>
    <name evidence="2" type="ORF">GCM10011608_55010</name>
</gene>
<feature type="transmembrane region" description="Helical" evidence="1">
    <location>
        <begin position="12"/>
        <end position="29"/>
    </location>
</feature>
<keyword evidence="1" id="KW-0472">Membrane</keyword>
<dbReference type="Pfam" id="PF06197">
    <property type="entry name" value="DUF998"/>
    <property type="match status" value="1"/>
</dbReference>
<keyword evidence="3" id="KW-1185">Reference proteome</keyword>
<organism evidence="2 3">
    <name type="scientific">Micromonospora sonchi</name>
    <dbReference type="NCBI Taxonomy" id="1763543"/>
    <lineage>
        <taxon>Bacteria</taxon>
        <taxon>Bacillati</taxon>
        <taxon>Actinomycetota</taxon>
        <taxon>Actinomycetes</taxon>
        <taxon>Micromonosporales</taxon>
        <taxon>Micromonosporaceae</taxon>
        <taxon>Micromonospora</taxon>
    </lineage>
</organism>
<dbReference type="EMBL" id="BMNB01000038">
    <property type="protein sequence ID" value="GGM62789.1"/>
    <property type="molecule type" value="Genomic_DNA"/>
</dbReference>
<feature type="transmembrane region" description="Helical" evidence="1">
    <location>
        <begin position="113"/>
        <end position="134"/>
    </location>
</feature>